<feature type="transmembrane region" description="Helical" evidence="1">
    <location>
        <begin position="82"/>
        <end position="104"/>
    </location>
</feature>
<organism evidence="2 3">
    <name type="scientific">Edaphobacillus lindanitolerans</name>
    <dbReference type="NCBI Taxonomy" id="550447"/>
    <lineage>
        <taxon>Bacteria</taxon>
        <taxon>Bacillati</taxon>
        <taxon>Bacillota</taxon>
        <taxon>Bacilli</taxon>
        <taxon>Bacillales</taxon>
        <taxon>Bacillaceae</taxon>
        <taxon>Edaphobacillus</taxon>
    </lineage>
</organism>
<dbReference type="STRING" id="550447.SAMN05428946_0678"/>
<accession>A0A1U7PKG2</accession>
<gene>
    <name evidence="2" type="ORF">SAMN05428946_0678</name>
</gene>
<evidence type="ECO:0000313" key="2">
    <source>
        <dbReference type="EMBL" id="SIT71048.1"/>
    </source>
</evidence>
<feature type="transmembrane region" description="Helical" evidence="1">
    <location>
        <begin position="49"/>
        <end position="70"/>
    </location>
</feature>
<keyword evidence="1" id="KW-0472">Membrane</keyword>
<dbReference type="Proteomes" id="UP000187550">
    <property type="component" value="Unassembled WGS sequence"/>
</dbReference>
<proteinExistence type="predicted"/>
<keyword evidence="1" id="KW-0812">Transmembrane</keyword>
<dbReference type="PANTHER" id="PTHR38441">
    <property type="entry name" value="INTEGRAL MEMBRANE PROTEIN-RELATED"/>
    <property type="match status" value="1"/>
</dbReference>
<evidence type="ECO:0000256" key="1">
    <source>
        <dbReference type="SAM" id="Phobius"/>
    </source>
</evidence>
<dbReference type="AlphaFoldDB" id="A0A1U7PKG2"/>
<protein>
    <submittedName>
        <fullName evidence="2">Uncharacterized membrane protein, DUF485 family</fullName>
    </submittedName>
</protein>
<dbReference type="InterPro" id="IPR007436">
    <property type="entry name" value="DUF485"/>
</dbReference>
<dbReference type="RefSeq" id="WP_076756935.1">
    <property type="nucleotide sequence ID" value="NZ_FTPL01000001.1"/>
</dbReference>
<evidence type="ECO:0000313" key="3">
    <source>
        <dbReference type="Proteomes" id="UP000187550"/>
    </source>
</evidence>
<keyword evidence="3" id="KW-1185">Reference proteome</keyword>
<dbReference type="EMBL" id="FTPL01000001">
    <property type="protein sequence ID" value="SIT71048.1"/>
    <property type="molecule type" value="Genomic_DNA"/>
</dbReference>
<name>A0A1U7PKG2_9BACI</name>
<keyword evidence="1" id="KW-1133">Transmembrane helix</keyword>
<reference evidence="3" key="1">
    <citation type="submission" date="2017-01" db="EMBL/GenBank/DDBJ databases">
        <authorList>
            <person name="Varghese N."/>
            <person name="Submissions S."/>
        </authorList>
    </citation>
    <scope>NUCLEOTIDE SEQUENCE [LARGE SCALE GENOMIC DNA]</scope>
    <source>
        <strain evidence="3">MNA4</strain>
    </source>
</reference>
<dbReference type="Pfam" id="PF04341">
    <property type="entry name" value="DUF485"/>
    <property type="match status" value="1"/>
</dbReference>
<dbReference type="OrthoDB" id="2886991at2"/>
<sequence>MKVGSVYTEKRTAGKGREQAVPERLGGTDFTGVAEGPKFKALMSRKKKFIVPLTVFFLAFYFMLPILTSYTNVLEQPAIGDISWAWLYATAQFIMTWVLCIVYVKKFHKFDSEAEDIVETELKGDHRP</sequence>
<dbReference type="PANTHER" id="PTHR38441:SF1">
    <property type="entry name" value="MEMBRANE PROTEIN"/>
    <property type="match status" value="1"/>
</dbReference>